<dbReference type="RefSeq" id="XP_036625740.1">
    <property type="nucleotide sequence ID" value="XM_036772094.1"/>
</dbReference>
<keyword evidence="3" id="KW-0560">Oxidoreductase</keyword>
<sequence length="468" mass="52094">MQGRQGKLDGVRLRTEEKQTQQLVAYVQDTRGGGIGGLTFALALGDCKSLQVDLYEAAPRLAEKGAGITLWERGWQIMKRLGVQADMDGLLQSPRNDTEALTFEFRKGDQEPGESFYQLFLKGGPINYHRAELQSVLLKHISPACRFHLSRRLSSYSEREDGVHLKFEDGTTATCDILVAADGIKSVARGNMMEDQAKAADAQGDDASPYLQCIQPFFSGSVAYRGLVRSSILRECMPDHRTLTTPTQYWGKNKHLIVYPISQGRFVNVVAFCSDPKTEGTVYDKPWTRVAEKDELLKQYETWETEVKVLLKCLDDPTMWAIHALKPLRSYVSSRVVLIGDAAHAMTPHQGAGASQAIEDAYILAALVNNPRCTIASVPDVLRIYDSIRQPFGNRVQAASRHQGQCYELNGPGFAHILPGDKSVTSEALRTLLQDLIKGWNWQWSCSAETDKEQALSKLCEIDLRRAG</sequence>
<dbReference type="VEuPathDB" id="FungiDB:PC9H_002457"/>
<evidence type="ECO:0000256" key="1">
    <source>
        <dbReference type="ARBA" id="ARBA00022630"/>
    </source>
</evidence>
<dbReference type="SUPFAM" id="SSF54373">
    <property type="entry name" value="FAD-linked reductases, C-terminal domain"/>
    <property type="match status" value="1"/>
</dbReference>
<dbReference type="OrthoDB" id="417877at2759"/>
<feature type="domain" description="FAD-binding" evidence="4">
    <location>
        <begin position="326"/>
        <end position="397"/>
    </location>
</feature>
<evidence type="ECO:0000256" key="3">
    <source>
        <dbReference type="ARBA" id="ARBA00023002"/>
    </source>
</evidence>
<accession>A0A8H6ZKR8</accession>
<protein>
    <recommendedName>
        <fullName evidence="4">FAD-binding domain-containing protein</fullName>
    </recommendedName>
</protein>
<dbReference type="GO" id="GO:0016491">
    <property type="term" value="F:oxidoreductase activity"/>
    <property type="evidence" value="ECO:0007669"/>
    <property type="project" value="UniProtKB-KW"/>
</dbReference>
<dbReference type="PANTHER" id="PTHR46720">
    <property type="entry name" value="HYDROXYLASE, PUTATIVE (AFU_ORTHOLOGUE AFUA_3G01460)-RELATED"/>
    <property type="match status" value="1"/>
</dbReference>
<dbReference type="Pfam" id="PF01494">
    <property type="entry name" value="FAD_binding_3"/>
    <property type="match status" value="1"/>
</dbReference>
<name>A0A8H6ZKR8_PLEOS</name>
<dbReference type="Proteomes" id="UP000623687">
    <property type="component" value="Unassembled WGS sequence"/>
</dbReference>
<evidence type="ECO:0000313" key="6">
    <source>
        <dbReference type="Proteomes" id="UP000623687"/>
    </source>
</evidence>
<dbReference type="Gene3D" id="3.50.50.60">
    <property type="entry name" value="FAD/NAD(P)-binding domain"/>
    <property type="match status" value="1"/>
</dbReference>
<dbReference type="GO" id="GO:0044550">
    <property type="term" value="P:secondary metabolite biosynthetic process"/>
    <property type="evidence" value="ECO:0007669"/>
    <property type="project" value="TreeGrafter"/>
</dbReference>
<evidence type="ECO:0000313" key="5">
    <source>
        <dbReference type="EMBL" id="KAF7416193.1"/>
    </source>
</evidence>
<gene>
    <name evidence="5" type="ORF">PC9H_002457</name>
</gene>
<dbReference type="PRINTS" id="PR00420">
    <property type="entry name" value="RNGMNOXGNASE"/>
</dbReference>
<dbReference type="PANTHER" id="PTHR46720:SF3">
    <property type="entry name" value="FAD-BINDING DOMAIN-CONTAINING PROTEIN-RELATED"/>
    <property type="match status" value="1"/>
</dbReference>
<keyword evidence="2" id="KW-0274">FAD</keyword>
<comment type="caution">
    <text evidence="5">The sequence shown here is derived from an EMBL/GenBank/DDBJ whole genome shotgun (WGS) entry which is preliminary data.</text>
</comment>
<evidence type="ECO:0000259" key="4">
    <source>
        <dbReference type="Pfam" id="PF01494"/>
    </source>
</evidence>
<keyword evidence="1" id="KW-0285">Flavoprotein</keyword>
<organism evidence="5 6">
    <name type="scientific">Pleurotus ostreatus</name>
    <name type="common">Oyster mushroom</name>
    <name type="synonym">White-rot fungus</name>
    <dbReference type="NCBI Taxonomy" id="5322"/>
    <lineage>
        <taxon>Eukaryota</taxon>
        <taxon>Fungi</taxon>
        <taxon>Dikarya</taxon>
        <taxon>Basidiomycota</taxon>
        <taxon>Agaricomycotina</taxon>
        <taxon>Agaricomycetes</taxon>
        <taxon>Agaricomycetidae</taxon>
        <taxon>Agaricales</taxon>
        <taxon>Pleurotineae</taxon>
        <taxon>Pleurotaceae</taxon>
        <taxon>Pleurotus</taxon>
    </lineage>
</organism>
<evidence type="ECO:0000256" key="2">
    <source>
        <dbReference type="ARBA" id="ARBA00022827"/>
    </source>
</evidence>
<proteinExistence type="predicted"/>
<dbReference type="AlphaFoldDB" id="A0A8H6ZKR8"/>
<dbReference type="InterPro" id="IPR002938">
    <property type="entry name" value="FAD-bd"/>
</dbReference>
<dbReference type="InterPro" id="IPR051104">
    <property type="entry name" value="FAD_monoxygenase"/>
</dbReference>
<dbReference type="InterPro" id="IPR036188">
    <property type="entry name" value="FAD/NAD-bd_sf"/>
</dbReference>
<dbReference type="EMBL" id="JACETU010000011">
    <property type="protein sequence ID" value="KAF7416193.1"/>
    <property type="molecule type" value="Genomic_DNA"/>
</dbReference>
<keyword evidence="6" id="KW-1185">Reference proteome</keyword>
<reference evidence="5" key="1">
    <citation type="submission" date="2019-07" db="EMBL/GenBank/DDBJ databases">
        <authorList>
            <person name="Palmer J.M."/>
        </authorList>
    </citation>
    <scope>NUCLEOTIDE SEQUENCE</scope>
    <source>
        <strain evidence="5">PC9</strain>
    </source>
</reference>
<dbReference type="GO" id="GO:0071949">
    <property type="term" value="F:FAD binding"/>
    <property type="evidence" value="ECO:0007669"/>
    <property type="project" value="InterPro"/>
</dbReference>
<dbReference type="GeneID" id="59372298"/>
<dbReference type="SUPFAM" id="SSF51905">
    <property type="entry name" value="FAD/NAD(P)-binding domain"/>
    <property type="match status" value="1"/>
</dbReference>